<comment type="caution">
    <text evidence="1">The sequence shown here is derived from an EMBL/GenBank/DDBJ whole genome shotgun (WGS) entry which is preliminary data.</text>
</comment>
<reference evidence="1" key="1">
    <citation type="journal article" date="2019" name="bioRxiv">
        <title>The Genome of the Zebra Mussel, Dreissena polymorpha: A Resource for Invasive Species Research.</title>
        <authorList>
            <person name="McCartney M.A."/>
            <person name="Auch B."/>
            <person name="Kono T."/>
            <person name="Mallez S."/>
            <person name="Zhang Y."/>
            <person name="Obille A."/>
            <person name="Becker A."/>
            <person name="Abrahante J.E."/>
            <person name="Garbe J."/>
            <person name="Badalamenti J.P."/>
            <person name="Herman A."/>
            <person name="Mangelson H."/>
            <person name="Liachko I."/>
            <person name="Sullivan S."/>
            <person name="Sone E.D."/>
            <person name="Koren S."/>
            <person name="Silverstein K.A.T."/>
            <person name="Beckman K.B."/>
            <person name="Gohl D.M."/>
        </authorList>
    </citation>
    <scope>NUCLEOTIDE SEQUENCE</scope>
    <source>
        <strain evidence="1">Duluth1</strain>
        <tissue evidence="1">Whole animal</tissue>
    </source>
</reference>
<organism evidence="1 2">
    <name type="scientific">Dreissena polymorpha</name>
    <name type="common">Zebra mussel</name>
    <name type="synonym">Mytilus polymorpha</name>
    <dbReference type="NCBI Taxonomy" id="45954"/>
    <lineage>
        <taxon>Eukaryota</taxon>
        <taxon>Metazoa</taxon>
        <taxon>Spiralia</taxon>
        <taxon>Lophotrochozoa</taxon>
        <taxon>Mollusca</taxon>
        <taxon>Bivalvia</taxon>
        <taxon>Autobranchia</taxon>
        <taxon>Heteroconchia</taxon>
        <taxon>Euheterodonta</taxon>
        <taxon>Imparidentia</taxon>
        <taxon>Neoheterodontei</taxon>
        <taxon>Myida</taxon>
        <taxon>Dreissenoidea</taxon>
        <taxon>Dreissenidae</taxon>
        <taxon>Dreissena</taxon>
    </lineage>
</organism>
<proteinExistence type="predicted"/>
<dbReference type="AlphaFoldDB" id="A0A9D4IT17"/>
<sequence>MMFSLINIIATRYPPVLPAIDSPYVCTHKSSEHSRRTTFGCNARHEKGTKGFFGFQDQDIQSVTGLDNRRLFLSC</sequence>
<reference evidence="1" key="2">
    <citation type="submission" date="2020-11" db="EMBL/GenBank/DDBJ databases">
        <authorList>
            <person name="McCartney M.A."/>
            <person name="Auch B."/>
            <person name="Kono T."/>
            <person name="Mallez S."/>
            <person name="Becker A."/>
            <person name="Gohl D.M."/>
            <person name="Silverstein K.A.T."/>
            <person name="Koren S."/>
            <person name="Bechman K.B."/>
            <person name="Herman A."/>
            <person name="Abrahante J.E."/>
            <person name="Garbe J."/>
        </authorList>
    </citation>
    <scope>NUCLEOTIDE SEQUENCE</scope>
    <source>
        <strain evidence="1">Duluth1</strain>
        <tissue evidence="1">Whole animal</tissue>
    </source>
</reference>
<protein>
    <submittedName>
        <fullName evidence="1">Uncharacterized protein</fullName>
    </submittedName>
</protein>
<dbReference type="Proteomes" id="UP000828390">
    <property type="component" value="Unassembled WGS sequence"/>
</dbReference>
<evidence type="ECO:0000313" key="2">
    <source>
        <dbReference type="Proteomes" id="UP000828390"/>
    </source>
</evidence>
<dbReference type="EMBL" id="JAIWYP010000008">
    <property type="protein sequence ID" value="KAH3783862.1"/>
    <property type="molecule type" value="Genomic_DNA"/>
</dbReference>
<gene>
    <name evidence="1" type="ORF">DPMN_161812</name>
</gene>
<evidence type="ECO:0000313" key="1">
    <source>
        <dbReference type="EMBL" id="KAH3783862.1"/>
    </source>
</evidence>
<accession>A0A9D4IT17</accession>
<name>A0A9D4IT17_DREPO</name>
<keyword evidence="2" id="KW-1185">Reference proteome</keyword>